<keyword evidence="9" id="KW-0539">Nucleus</keyword>
<keyword evidence="5" id="KW-0479">Metal-binding</keyword>
<dbReference type="GO" id="GO:0005524">
    <property type="term" value="F:ATP binding"/>
    <property type="evidence" value="ECO:0007669"/>
    <property type="project" value="InterPro"/>
</dbReference>
<dbReference type="InterPro" id="IPR032705">
    <property type="entry name" value="ORC4_C"/>
</dbReference>
<keyword evidence="7" id="KW-0862">Zinc</keyword>
<evidence type="ECO:0000256" key="9">
    <source>
        <dbReference type="ARBA" id="ARBA00023242"/>
    </source>
</evidence>
<evidence type="ECO:0000256" key="8">
    <source>
        <dbReference type="ARBA" id="ARBA00023125"/>
    </source>
</evidence>
<evidence type="ECO:0000256" key="2">
    <source>
        <dbReference type="ARBA" id="ARBA00005334"/>
    </source>
</evidence>
<comment type="subcellular location">
    <subcellularLocation>
        <location evidence="1">Nucleus</location>
    </subcellularLocation>
</comment>
<protein>
    <recommendedName>
        <fullName evidence="3">Origin recognition complex subunit 4</fullName>
    </recommendedName>
</protein>
<dbReference type="InterPro" id="IPR001965">
    <property type="entry name" value="Znf_PHD"/>
</dbReference>
<dbReference type="InterPro" id="IPR019787">
    <property type="entry name" value="Znf_PHD-finger"/>
</dbReference>
<dbReference type="CDD" id="cd15492">
    <property type="entry name" value="PHD_BRPF_JADE_like"/>
    <property type="match status" value="1"/>
</dbReference>
<keyword evidence="4" id="KW-0235">DNA replication</keyword>
<proteinExistence type="inferred from homology"/>
<feature type="compositionally biased region" description="Acidic residues" evidence="11">
    <location>
        <begin position="418"/>
        <end position="432"/>
    </location>
</feature>
<dbReference type="PROSITE" id="PS01359">
    <property type="entry name" value="ZF_PHD_1"/>
    <property type="match status" value="1"/>
</dbReference>
<dbReference type="InterPro" id="IPR011011">
    <property type="entry name" value="Znf_FYVE_PHD"/>
</dbReference>
<dbReference type="SUPFAM" id="SSF52540">
    <property type="entry name" value="P-loop containing nucleoside triphosphate hydrolases"/>
    <property type="match status" value="1"/>
</dbReference>
<gene>
    <name evidence="13" type="ORF">BN1708_003457</name>
</gene>
<evidence type="ECO:0000256" key="11">
    <source>
        <dbReference type="SAM" id="MobiDB-lite"/>
    </source>
</evidence>
<dbReference type="Gene3D" id="3.30.40.10">
    <property type="entry name" value="Zinc/RING finger domain, C3HC4 (zinc finger)"/>
    <property type="match status" value="1"/>
</dbReference>
<evidence type="ECO:0000313" key="13">
    <source>
        <dbReference type="EMBL" id="CRK21842.1"/>
    </source>
</evidence>
<dbReference type="SMART" id="SM00249">
    <property type="entry name" value="PHD"/>
    <property type="match status" value="1"/>
</dbReference>
<dbReference type="SUPFAM" id="SSF57903">
    <property type="entry name" value="FYVE/PHD zinc finger"/>
    <property type="match status" value="1"/>
</dbReference>
<evidence type="ECO:0000256" key="5">
    <source>
        <dbReference type="ARBA" id="ARBA00022723"/>
    </source>
</evidence>
<dbReference type="GO" id="GO:0005664">
    <property type="term" value="C:nuclear origin of replication recognition complex"/>
    <property type="evidence" value="ECO:0007669"/>
    <property type="project" value="TreeGrafter"/>
</dbReference>
<feature type="domain" description="PHD-type" evidence="12">
    <location>
        <begin position="456"/>
        <end position="506"/>
    </location>
</feature>
<dbReference type="InterPro" id="IPR003593">
    <property type="entry name" value="AAA+_ATPase"/>
</dbReference>
<dbReference type="Proteomes" id="UP000044602">
    <property type="component" value="Unassembled WGS sequence"/>
</dbReference>
<dbReference type="InterPro" id="IPR016527">
    <property type="entry name" value="ORC4"/>
</dbReference>
<sequence length="972" mass="107399">MIWLRNTLFESAFLLRLVARLEDRVPRLSPWRIYWTAYFTFAIPKTNFALNYLETWRLQHSQYRISVFFDRSDNVLLPCPAFDAPEVDDAWVFKNLPSPTLTMSDDAPSKPAKRARSGTNDDAAPAISTKRRKLSSSTTYKRTSLHDTNGNRPSKTAEADIYDVPDSDGEVPPPPARTRLPSGPHRSAKRTSLPRKDPYEVSESDKGEQSPDQDENNEDAVPPTPTRPRTTPGKTPRSNGTARNGSVSAKTSAAKPRALKEVSATIEKPVEATPGTGEKIEETIHVRSSGRRRIPTAKVQDNTASARKLAGAAAASRSRSNSVLDTTPSAQRHHEPLRRDAALPLKGILTPSKRAGDTGKRRKSVAFGAAQSQKGEPVFFEDLPNKSSEKRPRGRPPKYPKATPKPVKSTPRQAEPVLESEDEVEDEGQDEPEEKKEEPVPEVVEEEEEEEKEQEDTACSICDKRNSRPPNEIIFCDGCDKAVHQKCYGVHDIPEGDWFCKECVDKKQAKAAAGAQLPNYEHHLRSLQRVLLDRCTGRRRIKLINQDEAYAKAHQLVEQTVSAGEGNSMLVIGARGCGKTTLVENIIAELSFSHKSEFHVIRLNGFIHTDDKLALKEIWRQLGKEMEVDDDINAKSNYADTMASLLALLSHPSEISQTEEGVTSKAVIFIIDEFDMFASHARQTLLYNLFDIAQARKAPIAVLGCTTRMDVVEMLEKRVKSRFSHRHVYLSLPANPTSYWQVCRQGLTVDDEDMKAEGIDEGVQGHVEFYRNWNNMIEDLHEDKTFKALLQYHYYTTKSAAAFLTECILPLSSLSVDEMALEIPSASATMVRLAAPNSKLHLLSALSDLDLGLLIAAARLDIVAHTDTVNFAMAYDEYGSLMGRHRVQSAGAGMMALGGGVRVWGRGVAGVSWERLVSLGLLLPASLGGGKASGGGTHGGLEGRMWKVDVALEEIPGGVKLSQMLAGWCKAI</sequence>
<dbReference type="FunFam" id="3.40.50.300:FF:001597">
    <property type="entry name" value="Origin recognition complex subunit Orc4"/>
    <property type="match status" value="1"/>
</dbReference>
<dbReference type="EMBL" id="CVQH01013335">
    <property type="protein sequence ID" value="CRK21842.1"/>
    <property type="molecule type" value="Genomic_DNA"/>
</dbReference>
<feature type="region of interest" description="Disordered" evidence="11">
    <location>
        <begin position="102"/>
        <end position="458"/>
    </location>
</feature>
<evidence type="ECO:0000256" key="1">
    <source>
        <dbReference type="ARBA" id="ARBA00004123"/>
    </source>
</evidence>
<dbReference type="PANTHER" id="PTHR12087:SF0">
    <property type="entry name" value="ORIGIN RECOGNITION COMPLEX SUBUNIT 4"/>
    <property type="match status" value="1"/>
</dbReference>
<feature type="compositionally biased region" description="Low complexity" evidence="11">
    <location>
        <begin position="227"/>
        <end position="237"/>
    </location>
</feature>
<feature type="compositionally biased region" description="Acidic residues" evidence="11">
    <location>
        <begin position="443"/>
        <end position="456"/>
    </location>
</feature>
<reference evidence="13 14" key="1">
    <citation type="submission" date="2015-05" db="EMBL/GenBank/DDBJ databases">
        <authorList>
            <person name="Wang D.B."/>
            <person name="Wang M."/>
        </authorList>
    </citation>
    <scope>NUCLEOTIDE SEQUENCE [LARGE SCALE GENOMIC DNA]</scope>
    <source>
        <strain evidence="13">VL1</strain>
    </source>
</reference>
<dbReference type="STRING" id="100787.A0A0G4LIJ6"/>
<dbReference type="GO" id="GO:0006270">
    <property type="term" value="P:DNA replication initiation"/>
    <property type="evidence" value="ECO:0007669"/>
    <property type="project" value="TreeGrafter"/>
</dbReference>
<keyword evidence="6 10" id="KW-0863">Zinc-finger</keyword>
<dbReference type="GO" id="GO:0016887">
    <property type="term" value="F:ATP hydrolysis activity"/>
    <property type="evidence" value="ECO:0007669"/>
    <property type="project" value="InterPro"/>
</dbReference>
<feature type="compositionally biased region" description="Acidic residues" evidence="11">
    <location>
        <begin position="160"/>
        <end position="169"/>
    </location>
</feature>
<dbReference type="AlphaFoldDB" id="A0A0G4LIJ6"/>
<dbReference type="SMART" id="SM00382">
    <property type="entry name" value="AAA"/>
    <property type="match status" value="1"/>
</dbReference>
<feature type="compositionally biased region" description="Basic and acidic residues" evidence="11">
    <location>
        <begin position="332"/>
        <end position="341"/>
    </location>
</feature>
<keyword evidence="8" id="KW-0238">DNA-binding</keyword>
<dbReference type="GO" id="GO:0003688">
    <property type="term" value="F:DNA replication origin binding"/>
    <property type="evidence" value="ECO:0007669"/>
    <property type="project" value="TreeGrafter"/>
</dbReference>
<evidence type="ECO:0000259" key="12">
    <source>
        <dbReference type="PROSITE" id="PS50016"/>
    </source>
</evidence>
<name>A0A0G4LIJ6_VERLO</name>
<keyword evidence="14" id="KW-1185">Reference proteome</keyword>
<evidence type="ECO:0000256" key="6">
    <source>
        <dbReference type="ARBA" id="ARBA00022771"/>
    </source>
</evidence>
<dbReference type="InterPro" id="IPR019786">
    <property type="entry name" value="Zinc_finger_PHD-type_CS"/>
</dbReference>
<feature type="compositionally biased region" description="Polar residues" evidence="11">
    <location>
        <begin position="238"/>
        <end position="251"/>
    </location>
</feature>
<dbReference type="InterPro" id="IPR003959">
    <property type="entry name" value="ATPase_AAA_core"/>
</dbReference>
<organism evidence="13 14">
    <name type="scientific">Verticillium longisporum</name>
    <name type="common">Verticillium dahliae var. longisporum</name>
    <dbReference type="NCBI Taxonomy" id="100787"/>
    <lineage>
        <taxon>Eukaryota</taxon>
        <taxon>Fungi</taxon>
        <taxon>Dikarya</taxon>
        <taxon>Ascomycota</taxon>
        <taxon>Pezizomycotina</taxon>
        <taxon>Sordariomycetes</taxon>
        <taxon>Hypocreomycetidae</taxon>
        <taxon>Glomerellales</taxon>
        <taxon>Plectosphaerellaceae</taxon>
        <taxon>Verticillium</taxon>
    </lineage>
</organism>
<dbReference type="InterPro" id="IPR013083">
    <property type="entry name" value="Znf_RING/FYVE/PHD"/>
</dbReference>
<dbReference type="GO" id="GO:0008270">
    <property type="term" value="F:zinc ion binding"/>
    <property type="evidence" value="ECO:0007669"/>
    <property type="project" value="UniProtKB-KW"/>
</dbReference>
<dbReference type="Gene3D" id="3.40.50.300">
    <property type="entry name" value="P-loop containing nucleotide triphosphate hydrolases"/>
    <property type="match status" value="1"/>
</dbReference>
<dbReference type="Pfam" id="PF14629">
    <property type="entry name" value="ORC4_C"/>
    <property type="match status" value="1"/>
</dbReference>
<dbReference type="InterPro" id="IPR027417">
    <property type="entry name" value="P-loop_NTPase"/>
</dbReference>
<evidence type="ECO:0000313" key="14">
    <source>
        <dbReference type="Proteomes" id="UP000044602"/>
    </source>
</evidence>
<comment type="similarity">
    <text evidence="2">Belongs to the ORC4 family.</text>
</comment>
<dbReference type="Pfam" id="PF00004">
    <property type="entry name" value="AAA"/>
    <property type="match status" value="1"/>
</dbReference>
<evidence type="ECO:0000256" key="7">
    <source>
        <dbReference type="ARBA" id="ARBA00022833"/>
    </source>
</evidence>
<evidence type="ECO:0000256" key="4">
    <source>
        <dbReference type="ARBA" id="ARBA00022705"/>
    </source>
</evidence>
<dbReference type="CDD" id="cd00009">
    <property type="entry name" value="AAA"/>
    <property type="match status" value="1"/>
</dbReference>
<evidence type="ECO:0000256" key="3">
    <source>
        <dbReference type="ARBA" id="ARBA00019083"/>
    </source>
</evidence>
<dbReference type="PANTHER" id="PTHR12087">
    <property type="entry name" value="ORIGIN RECOGNITION COMPLEX SUBUNIT 4"/>
    <property type="match status" value="1"/>
</dbReference>
<evidence type="ECO:0000256" key="10">
    <source>
        <dbReference type="PROSITE-ProRule" id="PRU00146"/>
    </source>
</evidence>
<dbReference type="PROSITE" id="PS50016">
    <property type="entry name" value="ZF_PHD_2"/>
    <property type="match status" value="1"/>
</dbReference>
<feature type="compositionally biased region" description="Low complexity" evidence="11">
    <location>
        <begin position="304"/>
        <end position="322"/>
    </location>
</feature>
<accession>A0A0G4LIJ6</accession>
<dbReference type="Pfam" id="PF13831">
    <property type="entry name" value="PHD_2"/>
    <property type="match status" value="1"/>
</dbReference>
<feature type="compositionally biased region" description="Basic and acidic residues" evidence="11">
    <location>
        <begin position="194"/>
        <end position="209"/>
    </location>
</feature>